<dbReference type="InterPro" id="IPR044666">
    <property type="entry name" value="Cyclophilin_A-like"/>
</dbReference>
<evidence type="ECO:0000313" key="6">
    <source>
        <dbReference type="Proteomes" id="UP000612899"/>
    </source>
</evidence>
<feature type="domain" description="PPIase cyclophilin-type" evidence="4">
    <location>
        <begin position="109"/>
        <end position="264"/>
    </location>
</feature>
<proteinExistence type="predicted"/>
<evidence type="ECO:0000256" key="1">
    <source>
        <dbReference type="ARBA" id="ARBA00002388"/>
    </source>
</evidence>
<comment type="function">
    <text evidence="1">PPIases accelerate the folding of proteins. It catalyzes the cis-trans isomerization of proline imidic peptide bonds in oligopeptides.</text>
</comment>
<evidence type="ECO:0000259" key="4">
    <source>
        <dbReference type="PROSITE" id="PS50072"/>
    </source>
</evidence>
<comment type="caution">
    <text evidence="5">The sequence shown here is derived from an EMBL/GenBank/DDBJ whole genome shotgun (WGS) entry which is preliminary data.</text>
</comment>
<dbReference type="SUPFAM" id="SSF50891">
    <property type="entry name" value="Cyclophilin-like"/>
    <property type="match status" value="1"/>
</dbReference>
<feature type="region of interest" description="Disordered" evidence="2">
    <location>
        <begin position="82"/>
        <end position="102"/>
    </location>
</feature>
<dbReference type="PROSITE" id="PS50072">
    <property type="entry name" value="CSA_PPIASE_2"/>
    <property type="match status" value="1"/>
</dbReference>
<dbReference type="InterPro" id="IPR002130">
    <property type="entry name" value="Cyclophilin-type_PPIase_dom"/>
</dbReference>
<dbReference type="InterPro" id="IPR029000">
    <property type="entry name" value="Cyclophilin-like_dom_sf"/>
</dbReference>
<dbReference type="GO" id="GO:0003755">
    <property type="term" value="F:peptidyl-prolyl cis-trans isomerase activity"/>
    <property type="evidence" value="ECO:0007669"/>
    <property type="project" value="InterPro"/>
</dbReference>
<sequence length="270" mass="28307">MSSTIQRERAAARARLERQMAEKLEKARARKKRSAIAGAAAAVLLVAGGVIWAVVAMGDDDKGPALADGDVSCMWTPDDAQANPDLKEVGAPPTGKAPNTGTQTMTITTNLGAIDVEVNTAKAPCTARSMTYLASKGFFDNTKCHRLVTDGIKVLQCGDPSGTGRGGPTYKMAEENLPNFTDDLKNYPKGTIAMAKTDQPSSTGSQFFIVWGDTPLPGQYTVLGKVTKGLDIVEKVGADGALPEDPTTGATAPKTEVIIKTLTVTPPQEG</sequence>
<keyword evidence="3" id="KW-1133">Transmembrane helix</keyword>
<protein>
    <recommendedName>
        <fullName evidence="4">PPIase cyclophilin-type domain-containing protein</fullName>
    </recommendedName>
</protein>
<dbReference type="Pfam" id="PF00160">
    <property type="entry name" value="Pro_isomerase"/>
    <property type="match status" value="1"/>
</dbReference>
<keyword evidence="6" id="KW-1185">Reference proteome</keyword>
<keyword evidence="3" id="KW-0472">Membrane</keyword>
<keyword evidence="3" id="KW-0812">Transmembrane</keyword>
<dbReference type="CDD" id="cd00317">
    <property type="entry name" value="cyclophilin"/>
    <property type="match status" value="1"/>
</dbReference>
<dbReference type="AlphaFoldDB" id="A0A8J3VHA7"/>
<dbReference type="RefSeq" id="WP_239123969.1">
    <property type="nucleotide sequence ID" value="NZ_BONY01000026.1"/>
</dbReference>
<gene>
    <name evidence="5" type="ORF">Rhe02_43770</name>
</gene>
<dbReference type="Proteomes" id="UP000612899">
    <property type="component" value="Unassembled WGS sequence"/>
</dbReference>
<evidence type="ECO:0000256" key="3">
    <source>
        <dbReference type="SAM" id="Phobius"/>
    </source>
</evidence>
<dbReference type="PANTHER" id="PTHR45625:SF3">
    <property type="entry name" value="PEPTIDYL-PROLYL CIS-TRANS ISOMERASE B-RELATED"/>
    <property type="match status" value="1"/>
</dbReference>
<reference evidence="5" key="1">
    <citation type="submission" date="2021-01" db="EMBL/GenBank/DDBJ databases">
        <title>Whole genome shotgun sequence of Rhizocola hellebori NBRC 109834.</title>
        <authorList>
            <person name="Komaki H."/>
            <person name="Tamura T."/>
        </authorList>
    </citation>
    <scope>NUCLEOTIDE SEQUENCE</scope>
    <source>
        <strain evidence="5">NBRC 109834</strain>
    </source>
</reference>
<feature type="transmembrane region" description="Helical" evidence="3">
    <location>
        <begin position="35"/>
        <end position="55"/>
    </location>
</feature>
<accession>A0A8J3VHA7</accession>
<evidence type="ECO:0000256" key="2">
    <source>
        <dbReference type="SAM" id="MobiDB-lite"/>
    </source>
</evidence>
<evidence type="ECO:0000313" key="5">
    <source>
        <dbReference type="EMBL" id="GIH06310.1"/>
    </source>
</evidence>
<dbReference type="Gene3D" id="2.40.100.10">
    <property type="entry name" value="Cyclophilin-like"/>
    <property type="match status" value="1"/>
</dbReference>
<dbReference type="PANTHER" id="PTHR45625">
    <property type="entry name" value="PEPTIDYL-PROLYL CIS-TRANS ISOMERASE-RELATED"/>
    <property type="match status" value="1"/>
</dbReference>
<name>A0A8J3VHA7_9ACTN</name>
<dbReference type="EMBL" id="BONY01000026">
    <property type="protein sequence ID" value="GIH06310.1"/>
    <property type="molecule type" value="Genomic_DNA"/>
</dbReference>
<organism evidence="5 6">
    <name type="scientific">Rhizocola hellebori</name>
    <dbReference type="NCBI Taxonomy" id="1392758"/>
    <lineage>
        <taxon>Bacteria</taxon>
        <taxon>Bacillati</taxon>
        <taxon>Actinomycetota</taxon>
        <taxon>Actinomycetes</taxon>
        <taxon>Micromonosporales</taxon>
        <taxon>Micromonosporaceae</taxon>
        <taxon>Rhizocola</taxon>
    </lineage>
</organism>